<sequence length="103" mass="12124">MFSIAIVVSLYRFRAACCNSFGFDGGATSIQRDIRKIYALLKVRRVLTGVSKMYDNLWEKKHSVTRNSRRLPGTNQNGMETFDERACGRWRMILCVWDLRRKW</sequence>
<dbReference type="KEGG" id="bim:112213428"/>
<evidence type="ECO:0000313" key="1">
    <source>
        <dbReference type="Proteomes" id="UP000515180"/>
    </source>
</evidence>
<evidence type="ECO:0000313" key="2">
    <source>
        <dbReference type="RefSeq" id="XP_024225712.1"/>
    </source>
</evidence>
<dbReference type="RefSeq" id="XP_024225712.1">
    <property type="nucleotide sequence ID" value="XM_024369944.2"/>
</dbReference>
<organism evidence="1 2">
    <name type="scientific">Bombus impatiens</name>
    <name type="common">Bumblebee</name>
    <dbReference type="NCBI Taxonomy" id="132113"/>
    <lineage>
        <taxon>Eukaryota</taxon>
        <taxon>Metazoa</taxon>
        <taxon>Ecdysozoa</taxon>
        <taxon>Arthropoda</taxon>
        <taxon>Hexapoda</taxon>
        <taxon>Insecta</taxon>
        <taxon>Pterygota</taxon>
        <taxon>Neoptera</taxon>
        <taxon>Endopterygota</taxon>
        <taxon>Hymenoptera</taxon>
        <taxon>Apocrita</taxon>
        <taxon>Aculeata</taxon>
        <taxon>Apoidea</taxon>
        <taxon>Anthophila</taxon>
        <taxon>Apidae</taxon>
        <taxon>Bombus</taxon>
        <taxon>Pyrobombus</taxon>
    </lineage>
</organism>
<name>A0A6P6FGM3_BOMIM</name>
<dbReference type="Proteomes" id="UP000515180">
    <property type="component" value="Unplaced"/>
</dbReference>
<reference evidence="2" key="1">
    <citation type="submission" date="2025-08" db="UniProtKB">
        <authorList>
            <consortium name="RefSeq"/>
        </authorList>
    </citation>
    <scope>IDENTIFICATION</scope>
</reference>
<dbReference type="GeneID" id="112213428"/>
<accession>A0A6P6FGM3</accession>
<gene>
    <name evidence="2" type="primary">LOC112213428</name>
</gene>
<proteinExistence type="predicted"/>
<dbReference type="AlphaFoldDB" id="A0A6P6FGM3"/>
<keyword evidence="1" id="KW-1185">Reference proteome</keyword>
<protein>
    <submittedName>
        <fullName evidence="2">Uncharacterized protein LOC112213428</fullName>
    </submittedName>
</protein>